<dbReference type="AlphaFoldDB" id="A0A6J4PQJ7"/>
<feature type="region of interest" description="Disordered" evidence="1">
    <location>
        <begin position="328"/>
        <end position="372"/>
    </location>
</feature>
<proteinExistence type="predicted"/>
<dbReference type="EMBL" id="CADCUU010000341">
    <property type="protein sequence ID" value="CAA9422684.1"/>
    <property type="molecule type" value="Genomic_DNA"/>
</dbReference>
<feature type="compositionally biased region" description="Basic and acidic residues" evidence="1">
    <location>
        <begin position="267"/>
        <end position="281"/>
    </location>
</feature>
<protein>
    <submittedName>
        <fullName evidence="2">Capsular polysaccharide biosynthesis/export periplasmic protein WcbA Capsular polysaccharide export system protein KpsC</fullName>
    </submittedName>
</protein>
<feature type="compositionally biased region" description="Basic residues" evidence="1">
    <location>
        <begin position="217"/>
        <end position="238"/>
    </location>
</feature>
<feature type="compositionally biased region" description="Basic and acidic residues" evidence="1">
    <location>
        <begin position="162"/>
        <end position="197"/>
    </location>
</feature>
<evidence type="ECO:0000256" key="1">
    <source>
        <dbReference type="SAM" id="MobiDB-lite"/>
    </source>
</evidence>
<accession>A0A6J4PQJ7</accession>
<organism evidence="2">
    <name type="scientific">uncultured Rubellimicrobium sp</name>
    <dbReference type="NCBI Taxonomy" id="543078"/>
    <lineage>
        <taxon>Bacteria</taxon>
        <taxon>Pseudomonadati</taxon>
        <taxon>Pseudomonadota</taxon>
        <taxon>Alphaproteobacteria</taxon>
        <taxon>Rhodobacterales</taxon>
        <taxon>Roseobacteraceae</taxon>
        <taxon>Rubellimicrobium</taxon>
        <taxon>environmental samples</taxon>
    </lineage>
</organism>
<feature type="compositionally biased region" description="Basic and acidic residues" evidence="1">
    <location>
        <begin position="1"/>
        <end position="10"/>
    </location>
</feature>
<feature type="region of interest" description="Disordered" evidence="1">
    <location>
        <begin position="1"/>
        <end position="292"/>
    </location>
</feature>
<gene>
    <name evidence="2" type="ORF">AVDCRST_MAG15-2338</name>
</gene>
<feature type="compositionally biased region" description="Basic and acidic residues" evidence="1">
    <location>
        <begin position="134"/>
        <end position="150"/>
    </location>
</feature>
<feature type="compositionally biased region" description="Basic residues" evidence="1">
    <location>
        <begin position="339"/>
        <end position="349"/>
    </location>
</feature>
<feature type="compositionally biased region" description="Basic and acidic residues" evidence="1">
    <location>
        <begin position="350"/>
        <end position="366"/>
    </location>
</feature>
<name>A0A6J4PQJ7_9RHOB</name>
<feature type="non-terminal residue" evidence="2">
    <location>
        <position position="1"/>
    </location>
</feature>
<feature type="non-terminal residue" evidence="2">
    <location>
        <position position="372"/>
    </location>
</feature>
<feature type="compositionally biased region" description="Basic residues" evidence="1">
    <location>
        <begin position="108"/>
        <end position="123"/>
    </location>
</feature>
<feature type="compositionally biased region" description="Low complexity" evidence="1">
    <location>
        <begin position="151"/>
        <end position="160"/>
    </location>
</feature>
<sequence>DDDHEPDRHGRAALPGAGRLQPSARRRLRVRDPSRRLRGWGRAGLRRGAGDSRGPSPHRRLAPSGGGAVGLDRTSGRAAEPDYRRRRRAGAHPLDRRGELPPHPAGSARHHHAGGHRLLHGRGLHALPGQHPGVRHEPRPRPRNHRDALRGGRSLRAGAAGDRGKPRQPREPRGGRDPARRLSHARPELHGPVADRGRGRRAPRPQQPADPPDPRRRDLRHLRRAPVRGPGLRHHAPGRRQGDRGARRPLLPVPGRRRERVHPPLPPRRDLGPRGRLDHGGRGGCARQPQGHPCAARLRGVRGADGWLGPLARAGGLHAGPHLGRRALLGGGVQDSARRPRLRHRKPGHHGADRVLHPLRESERGAPGESAL</sequence>
<reference evidence="2" key="1">
    <citation type="submission" date="2020-02" db="EMBL/GenBank/DDBJ databases">
        <authorList>
            <person name="Meier V. D."/>
        </authorList>
    </citation>
    <scope>NUCLEOTIDE SEQUENCE</scope>
    <source>
        <strain evidence="2">AVDCRST_MAG15</strain>
    </source>
</reference>
<evidence type="ECO:0000313" key="2">
    <source>
        <dbReference type="EMBL" id="CAA9422684.1"/>
    </source>
</evidence>